<protein>
    <submittedName>
        <fullName evidence="12">Multidrug ABC transporter ATP-binding protein</fullName>
    </submittedName>
</protein>
<dbReference type="GO" id="GO:0005886">
    <property type="term" value="C:plasma membrane"/>
    <property type="evidence" value="ECO:0007669"/>
    <property type="project" value="UniProtKB-SubCell"/>
</dbReference>
<evidence type="ECO:0000256" key="5">
    <source>
        <dbReference type="ARBA" id="ARBA00022741"/>
    </source>
</evidence>
<proteinExistence type="predicted"/>
<evidence type="ECO:0000256" key="9">
    <source>
        <dbReference type="SAM" id="Phobius"/>
    </source>
</evidence>
<gene>
    <name evidence="12" type="ORF">B9T62_21105</name>
</gene>
<evidence type="ECO:0000256" key="3">
    <source>
        <dbReference type="ARBA" id="ARBA00022475"/>
    </source>
</evidence>
<dbReference type="GO" id="GO:0016887">
    <property type="term" value="F:ATP hydrolysis activity"/>
    <property type="evidence" value="ECO:0007669"/>
    <property type="project" value="InterPro"/>
</dbReference>
<evidence type="ECO:0000256" key="1">
    <source>
        <dbReference type="ARBA" id="ARBA00004651"/>
    </source>
</evidence>
<dbReference type="AlphaFoldDB" id="A0A2Z2KIG3"/>
<keyword evidence="3" id="KW-1003">Cell membrane</keyword>
<dbReference type="InterPro" id="IPR011527">
    <property type="entry name" value="ABC1_TM_dom"/>
</dbReference>
<dbReference type="PROSITE" id="PS50893">
    <property type="entry name" value="ABC_TRANSPORTER_2"/>
    <property type="match status" value="1"/>
</dbReference>
<evidence type="ECO:0000259" key="11">
    <source>
        <dbReference type="PROSITE" id="PS50929"/>
    </source>
</evidence>
<evidence type="ECO:0000256" key="7">
    <source>
        <dbReference type="ARBA" id="ARBA00022989"/>
    </source>
</evidence>
<evidence type="ECO:0000256" key="8">
    <source>
        <dbReference type="ARBA" id="ARBA00023136"/>
    </source>
</evidence>
<dbReference type="Gene3D" id="3.40.50.300">
    <property type="entry name" value="P-loop containing nucleotide triphosphate hydrolases"/>
    <property type="match status" value="1"/>
</dbReference>
<keyword evidence="13" id="KW-1185">Reference proteome</keyword>
<name>A0A2Z2KIG3_9BACL</name>
<dbReference type="EMBL" id="CP021780">
    <property type="protein sequence ID" value="ASA23083.1"/>
    <property type="molecule type" value="Genomic_DNA"/>
</dbReference>
<dbReference type="InterPro" id="IPR003593">
    <property type="entry name" value="AAA+_ATPase"/>
</dbReference>
<dbReference type="SMART" id="SM00382">
    <property type="entry name" value="AAA"/>
    <property type="match status" value="1"/>
</dbReference>
<evidence type="ECO:0000259" key="10">
    <source>
        <dbReference type="PROSITE" id="PS50893"/>
    </source>
</evidence>
<keyword evidence="8 9" id="KW-0472">Membrane</keyword>
<dbReference type="OrthoDB" id="9770415at2"/>
<feature type="transmembrane region" description="Helical" evidence="9">
    <location>
        <begin position="57"/>
        <end position="82"/>
    </location>
</feature>
<feature type="transmembrane region" description="Helical" evidence="9">
    <location>
        <begin position="94"/>
        <end position="114"/>
    </location>
</feature>
<evidence type="ECO:0000256" key="2">
    <source>
        <dbReference type="ARBA" id="ARBA00022448"/>
    </source>
</evidence>
<evidence type="ECO:0000313" key="13">
    <source>
        <dbReference type="Proteomes" id="UP000249890"/>
    </source>
</evidence>
<dbReference type="KEGG" id="pdh:B9T62_21105"/>
<dbReference type="InterPro" id="IPR017871">
    <property type="entry name" value="ABC_transporter-like_CS"/>
</dbReference>
<keyword evidence="4 9" id="KW-0812">Transmembrane</keyword>
<keyword evidence="2" id="KW-0813">Transport</keyword>
<feature type="domain" description="ABC transporter" evidence="10">
    <location>
        <begin position="374"/>
        <end position="608"/>
    </location>
</feature>
<dbReference type="GO" id="GO:0005524">
    <property type="term" value="F:ATP binding"/>
    <property type="evidence" value="ECO:0007669"/>
    <property type="project" value="UniProtKB-KW"/>
</dbReference>
<sequence>MFKALLEPFRHPRPNFELGEAASFGSPRGRKAKAKAKDWAGTLKRLWQYLAKRRAKLILVLLMVVFSSALALLGPFLIGQAVDDYLEGAGGRSWSLFLLSLALVYILFSLTSWLQNIWMIEIAQETVLRMRTDLFSHLHTLPISFFNRRQQGEIMSRLTNDIESVSSTLNSSAIQIFSSVLTLVGTLGVMLWLSPLLTLLTFIVVPLMLLGMRWITRRTGPLFKERQRNMGEMNGFIEETLSGQRIIKAFSQEERVLTGFRERNTRIMLSGYWAQAISGFIPKLMNGLNNLSFAIVAGIGGLLAIRGSITVGVIIVFVEYTRQFTRPLNDLANQWNTLLSAIAGAERVFEVLDEEKEAKDEGAAVTLDKVEGAVRFSGVSFAYEGAADTLHDISFEAKPGEMIALVGPTGAGKTTLIGLLSRFYDPRAGLITLDGQDLTTIRRESLRSQMAFVLQDSFLFKGSIRDNIRYGRLDATDEEVEEAARLANAHPFIMRMTDGYEKMLSADGSGISQGQKQLLAIARAILANPAMLVLDEATSSIDTVTEIKIQEGLQALMKGRTSFVIAHRLNTIRAADRILVLQDGKLLQQGSHEELLRQGGLYSELVHGHAEEQQEALS</sequence>
<dbReference type="InterPro" id="IPR027417">
    <property type="entry name" value="P-loop_NTPase"/>
</dbReference>
<dbReference type="PROSITE" id="PS00211">
    <property type="entry name" value="ABC_TRANSPORTER_1"/>
    <property type="match status" value="1"/>
</dbReference>
<feature type="domain" description="ABC transmembrane type-1" evidence="11">
    <location>
        <begin position="58"/>
        <end position="340"/>
    </location>
</feature>
<keyword evidence="7 9" id="KW-1133">Transmembrane helix</keyword>
<keyword evidence="5" id="KW-0547">Nucleotide-binding</keyword>
<dbReference type="InterPro" id="IPR039421">
    <property type="entry name" value="Type_1_exporter"/>
</dbReference>
<dbReference type="SUPFAM" id="SSF52540">
    <property type="entry name" value="P-loop containing nucleoside triphosphate hydrolases"/>
    <property type="match status" value="1"/>
</dbReference>
<dbReference type="PROSITE" id="PS50929">
    <property type="entry name" value="ABC_TM1F"/>
    <property type="match status" value="1"/>
</dbReference>
<dbReference type="InterPro" id="IPR036640">
    <property type="entry name" value="ABC1_TM_sf"/>
</dbReference>
<keyword evidence="6 12" id="KW-0067">ATP-binding</keyword>
<dbReference type="Pfam" id="PF00005">
    <property type="entry name" value="ABC_tran"/>
    <property type="match status" value="1"/>
</dbReference>
<accession>A0A2Z2KIG3</accession>
<comment type="subcellular location">
    <subcellularLocation>
        <location evidence="1">Cell membrane</location>
        <topology evidence="1">Multi-pass membrane protein</topology>
    </subcellularLocation>
</comment>
<organism evidence="12 13">
    <name type="scientific">Paenibacillus donghaensis</name>
    <dbReference type="NCBI Taxonomy" id="414771"/>
    <lineage>
        <taxon>Bacteria</taxon>
        <taxon>Bacillati</taxon>
        <taxon>Bacillota</taxon>
        <taxon>Bacilli</taxon>
        <taxon>Bacillales</taxon>
        <taxon>Paenibacillaceae</taxon>
        <taxon>Paenibacillus</taxon>
    </lineage>
</organism>
<feature type="transmembrane region" description="Helical" evidence="9">
    <location>
        <begin position="291"/>
        <end position="318"/>
    </location>
</feature>
<dbReference type="CDD" id="cd18547">
    <property type="entry name" value="ABC_6TM_Tm288_like"/>
    <property type="match status" value="1"/>
</dbReference>
<dbReference type="RefSeq" id="WP_087917079.1">
    <property type="nucleotide sequence ID" value="NZ_CP021780.1"/>
</dbReference>
<dbReference type="CDD" id="cd03254">
    <property type="entry name" value="ABCC_Glucan_exporter_like"/>
    <property type="match status" value="1"/>
</dbReference>
<evidence type="ECO:0000256" key="4">
    <source>
        <dbReference type="ARBA" id="ARBA00022692"/>
    </source>
</evidence>
<reference evidence="12 13" key="1">
    <citation type="submission" date="2017-06" db="EMBL/GenBank/DDBJ databases">
        <title>Complete genome sequence of Paenibacillus donghaensis KCTC 13049T isolated from East Sea sediment, South Korea.</title>
        <authorList>
            <person name="Jung B.K."/>
            <person name="Hong S.-J."/>
            <person name="Shin J.-H."/>
        </authorList>
    </citation>
    <scope>NUCLEOTIDE SEQUENCE [LARGE SCALE GENOMIC DNA]</scope>
    <source>
        <strain evidence="12 13">KCTC 13049</strain>
    </source>
</reference>
<dbReference type="FunFam" id="1.20.1560.10:FF:000011">
    <property type="entry name" value="Multidrug ABC transporter ATP-binding protein"/>
    <property type="match status" value="1"/>
</dbReference>
<dbReference type="Gene3D" id="1.20.1560.10">
    <property type="entry name" value="ABC transporter type 1, transmembrane domain"/>
    <property type="match status" value="1"/>
</dbReference>
<feature type="transmembrane region" description="Helical" evidence="9">
    <location>
        <begin position="199"/>
        <end position="216"/>
    </location>
</feature>
<dbReference type="GO" id="GO:0015421">
    <property type="term" value="F:ABC-type oligopeptide transporter activity"/>
    <property type="evidence" value="ECO:0007669"/>
    <property type="project" value="TreeGrafter"/>
</dbReference>
<dbReference type="Pfam" id="PF00664">
    <property type="entry name" value="ABC_membrane"/>
    <property type="match status" value="1"/>
</dbReference>
<dbReference type="InterPro" id="IPR003439">
    <property type="entry name" value="ABC_transporter-like_ATP-bd"/>
</dbReference>
<dbReference type="Proteomes" id="UP000249890">
    <property type="component" value="Chromosome"/>
</dbReference>
<dbReference type="PANTHER" id="PTHR43394:SF1">
    <property type="entry name" value="ATP-BINDING CASSETTE SUB-FAMILY B MEMBER 10, MITOCHONDRIAL"/>
    <property type="match status" value="1"/>
</dbReference>
<evidence type="ECO:0000313" key="12">
    <source>
        <dbReference type="EMBL" id="ASA23083.1"/>
    </source>
</evidence>
<dbReference type="PANTHER" id="PTHR43394">
    <property type="entry name" value="ATP-DEPENDENT PERMEASE MDL1, MITOCHONDRIAL"/>
    <property type="match status" value="1"/>
</dbReference>
<dbReference type="FunFam" id="3.40.50.300:FF:000287">
    <property type="entry name" value="Multidrug ABC transporter ATP-binding protein"/>
    <property type="match status" value="1"/>
</dbReference>
<feature type="transmembrane region" description="Helical" evidence="9">
    <location>
        <begin position="173"/>
        <end position="193"/>
    </location>
</feature>
<dbReference type="SUPFAM" id="SSF90123">
    <property type="entry name" value="ABC transporter transmembrane region"/>
    <property type="match status" value="1"/>
</dbReference>
<evidence type="ECO:0000256" key="6">
    <source>
        <dbReference type="ARBA" id="ARBA00022840"/>
    </source>
</evidence>